<dbReference type="InterPro" id="IPR005959">
    <property type="entry name" value="Fumarylacetoacetase"/>
</dbReference>
<keyword evidence="7" id="KW-0106">Calcium</keyword>
<dbReference type="Gene3D" id="2.30.30.230">
    <property type="entry name" value="Fumarylacetoacetase, N-terminal domain"/>
    <property type="match status" value="1"/>
</dbReference>
<evidence type="ECO:0000256" key="9">
    <source>
        <dbReference type="ARBA" id="ARBA00022878"/>
    </source>
</evidence>
<evidence type="ECO:0000259" key="12">
    <source>
        <dbReference type="Pfam" id="PF09298"/>
    </source>
</evidence>
<feature type="domain" description="Fumarylacetoacetase-like C-terminal" evidence="11">
    <location>
        <begin position="134"/>
        <end position="411"/>
    </location>
</feature>
<protein>
    <recommendedName>
        <fullName evidence="4">fumarylacetoacetase</fullName>
        <ecNumber evidence="4">3.7.1.2</ecNumber>
    </recommendedName>
</protein>
<dbReference type="PANTHER" id="PTHR43069">
    <property type="entry name" value="FUMARYLACETOACETASE"/>
    <property type="match status" value="1"/>
</dbReference>
<proteinExistence type="predicted"/>
<evidence type="ECO:0000256" key="1">
    <source>
        <dbReference type="ARBA" id="ARBA00001913"/>
    </source>
</evidence>
<accession>A0ABP7TMI0</accession>
<keyword evidence="14" id="KW-1185">Reference proteome</keyword>
<keyword evidence="10" id="KW-0585">Phenylalanine catabolism</keyword>
<dbReference type="EMBL" id="BAABCR010000013">
    <property type="protein sequence ID" value="GAA4028518.1"/>
    <property type="molecule type" value="Genomic_DNA"/>
</dbReference>
<dbReference type="Pfam" id="PF01557">
    <property type="entry name" value="FAA_hydrolase"/>
    <property type="match status" value="1"/>
</dbReference>
<dbReference type="InterPro" id="IPR011234">
    <property type="entry name" value="Fumarylacetoacetase-like_C"/>
</dbReference>
<dbReference type="Gene3D" id="3.90.850.10">
    <property type="entry name" value="Fumarylacetoacetase-like, C-terminal domain"/>
    <property type="match status" value="1"/>
</dbReference>
<dbReference type="Proteomes" id="UP001500968">
    <property type="component" value="Unassembled WGS sequence"/>
</dbReference>
<feature type="domain" description="Fumarylacetoacetase N-terminal" evidence="12">
    <location>
        <begin position="25"/>
        <end position="127"/>
    </location>
</feature>
<evidence type="ECO:0000256" key="4">
    <source>
        <dbReference type="ARBA" id="ARBA00012094"/>
    </source>
</evidence>
<dbReference type="SUPFAM" id="SSF56529">
    <property type="entry name" value="FAH"/>
    <property type="match status" value="1"/>
</dbReference>
<sequence length="427" mass="48013">MPNSTNDPNRKSWLNVPENSDFPIQNIPFGVFLTKDDVITIGTRIGDYAIDLGALQQLNYFEGIDLTDDMFMQDTLNDFISDGKKTWRLVRNRIGDIFDSNNPKLRDNKEHREIVIFTMDEVEMQLPVLIGDYTDFYSSKEHATNVGKMFRDPANALLPNWLHIPVGYHGRSSTIIPSGIPVHRPMGQTLPNGESTPVFGPSRLVDFELETAFITTDANIMGENIPVTEAEDYIFGMVLLNDWSARDIQKWEYVPLGPFLAKNFASSISPWIVTMDALEPFRCKGPVQEPTPLPYLQQKGKHAFDINLEVYIEPENAQPTLVSKSNFKYMYWSMSQQLAHHTSNGCRVNSGDMMGSGTISGPTPDSFGSMLELTWGGKNPLTMSDGTERKFINDNDTVTIKGHCQNSSIRIGFGEVSTKLLPPFVRK</sequence>
<evidence type="ECO:0000313" key="13">
    <source>
        <dbReference type="EMBL" id="GAA4028518.1"/>
    </source>
</evidence>
<evidence type="ECO:0000313" key="14">
    <source>
        <dbReference type="Proteomes" id="UP001500968"/>
    </source>
</evidence>
<reference evidence="14" key="1">
    <citation type="journal article" date="2019" name="Int. J. Syst. Evol. Microbiol.">
        <title>The Global Catalogue of Microorganisms (GCM) 10K type strain sequencing project: providing services to taxonomists for standard genome sequencing and annotation.</title>
        <authorList>
            <consortium name="The Broad Institute Genomics Platform"/>
            <consortium name="The Broad Institute Genome Sequencing Center for Infectious Disease"/>
            <person name="Wu L."/>
            <person name="Ma J."/>
        </authorList>
    </citation>
    <scope>NUCLEOTIDE SEQUENCE [LARGE SCALE GENOMIC DNA]</scope>
    <source>
        <strain evidence="14">JCM 17064</strain>
    </source>
</reference>
<comment type="cofactor">
    <cofactor evidence="2">
        <name>Mg(2+)</name>
        <dbReference type="ChEBI" id="CHEBI:18420"/>
    </cofactor>
</comment>
<dbReference type="RefSeq" id="WP_324690623.1">
    <property type="nucleotide sequence ID" value="NZ_BAABCR010000013.1"/>
</dbReference>
<comment type="cofactor">
    <cofactor evidence="1">
        <name>Ca(2+)</name>
        <dbReference type="ChEBI" id="CHEBI:29108"/>
    </cofactor>
</comment>
<gene>
    <name evidence="13" type="primary">fahA</name>
    <name evidence="13" type="ORF">GCM10022386_10210</name>
</gene>
<name>A0ABP7TMI0_9FLAO</name>
<dbReference type="EC" id="3.7.1.2" evidence="4"/>
<evidence type="ECO:0000256" key="10">
    <source>
        <dbReference type="ARBA" id="ARBA00023232"/>
    </source>
</evidence>
<evidence type="ECO:0000256" key="8">
    <source>
        <dbReference type="ARBA" id="ARBA00022842"/>
    </source>
</evidence>
<evidence type="ECO:0000256" key="5">
    <source>
        <dbReference type="ARBA" id="ARBA00022723"/>
    </source>
</evidence>
<dbReference type="InterPro" id="IPR036663">
    <property type="entry name" value="Fumarylacetoacetase_C_sf"/>
</dbReference>
<dbReference type="InterPro" id="IPR015377">
    <property type="entry name" value="Fumarylacetoacetase_N"/>
</dbReference>
<dbReference type="SUPFAM" id="SSF63433">
    <property type="entry name" value="Fumarylacetoacetate hydrolase, FAH, N-terminal domain"/>
    <property type="match status" value="1"/>
</dbReference>
<keyword evidence="8" id="KW-0460">Magnesium</keyword>
<dbReference type="NCBIfam" id="TIGR01266">
    <property type="entry name" value="fum_ac_acetase"/>
    <property type="match status" value="1"/>
</dbReference>
<evidence type="ECO:0000256" key="3">
    <source>
        <dbReference type="ARBA" id="ARBA00004782"/>
    </source>
</evidence>
<dbReference type="Pfam" id="PF09298">
    <property type="entry name" value="FAA_hydrolase_N"/>
    <property type="match status" value="1"/>
</dbReference>
<comment type="caution">
    <text evidence="13">The sequence shown here is derived from an EMBL/GenBank/DDBJ whole genome shotgun (WGS) entry which is preliminary data.</text>
</comment>
<comment type="pathway">
    <text evidence="3">Amino-acid degradation; L-phenylalanine degradation; acetoacetate and fumarate from L-phenylalanine: step 6/6.</text>
</comment>
<keyword evidence="5" id="KW-0479">Metal-binding</keyword>
<evidence type="ECO:0000256" key="7">
    <source>
        <dbReference type="ARBA" id="ARBA00022837"/>
    </source>
</evidence>
<evidence type="ECO:0000256" key="2">
    <source>
        <dbReference type="ARBA" id="ARBA00001946"/>
    </source>
</evidence>
<keyword evidence="6" id="KW-0378">Hydrolase</keyword>
<organism evidence="13 14">
    <name type="scientific">Flavobacterium cheonhonense</name>
    <dbReference type="NCBI Taxonomy" id="706185"/>
    <lineage>
        <taxon>Bacteria</taxon>
        <taxon>Pseudomonadati</taxon>
        <taxon>Bacteroidota</taxon>
        <taxon>Flavobacteriia</taxon>
        <taxon>Flavobacteriales</taxon>
        <taxon>Flavobacteriaceae</taxon>
        <taxon>Flavobacterium</taxon>
    </lineage>
</organism>
<keyword evidence="9" id="KW-0828">Tyrosine catabolism</keyword>
<dbReference type="InterPro" id="IPR036462">
    <property type="entry name" value="Fumarylacetoacetase_N_sf"/>
</dbReference>
<evidence type="ECO:0000256" key="6">
    <source>
        <dbReference type="ARBA" id="ARBA00022801"/>
    </source>
</evidence>
<evidence type="ECO:0000259" key="11">
    <source>
        <dbReference type="Pfam" id="PF01557"/>
    </source>
</evidence>
<dbReference type="PANTHER" id="PTHR43069:SF2">
    <property type="entry name" value="FUMARYLACETOACETASE"/>
    <property type="match status" value="1"/>
</dbReference>